<dbReference type="Gene3D" id="3.40.50.150">
    <property type="entry name" value="Vaccinia Virus protein VP39"/>
    <property type="match status" value="1"/>
</dbReference>
<dbReference type="GO" id="GO:0008168">
    <property type="term" value="F:methyltransferase activity"/>
    <property type="evidence" value="ECO:0007669"/>
    <property type="project" value="UniProtKB-KW"/>
</dbReference>
<keyword evidence="2" id="KW-0808">Transferase</keyword>
<dbReference type="SUPFAM" id="SSF53335">
    <property type="entry name" value="S-adenosyl-L-methionine-dependent methyltransferases"/>
    <property type="match status" value="1"/>
</dbReference>
<dbReference type="InterPro" id="IPR013216">
    <property type="entry name" value="Methyltransf_11"/>
</dbReference>
<evidence type="ECO:0000259" key="1">
    <source>
        <dbReference type="Pfam" id="PF08241"/>
    </source>
</evidence>
<keyword evidence="3" id="KW-1185">Reference proteome</keyword>
<dbReference type="RefSeq" id="WP_376918374.1">
    <property type="nucleotide sequence ID" value="NZ_JBHRSW010000004.1"/>
</dbReference>
<dbReference type="Proteomes" id="UP001595478">
    <property type="component" value="Unassembled WGS sequence"/>
</dbReference>
<dbReference type="InterPro" id="IPR029063">
    <property type="entry name" value="SAM-dependent_MTases_sf"/>
</dbReference>
<sequence length="253" mass="29098">MLLRAAKRLKTPKYPEKWEYLSQGERVKEELESALSPVVETLFGYYLVKVGSLSSELELASSPIKHKVNFATKASKHIHLCGQSNQLPFQNNSVDAFIVLAELDFAQDPHQIVREIDRTITANGHVVIAGFNPFSVAGIMKYLPINRNNLLHQGRFFTAARVKDWLQLLDFEIVQQEHLIYSALFMRKSLSEKSRVMRWCKQYMPWFSSMYVIVARKREIPLSPIKSKWKLKPKFNNAPATATMSNTASARRR</sequence>
<proteinExistence type="predicted"/>
<dbReference type="Pfam" id="PF08241">
    <property type="entry name" value="Methyltransf_11"/>
    <property type="match status" value="1"/>
</dbReference>
<keyword evidence="2" id="KW-0489">Methyltransferase</keyword>
<accession>A0ABV7FLT7</accession>
<gene>
    <name evidence="2" type="ORF">ACFOHL_01200</name>
</gene>
<dbReference type="GO" id="GO:0032259">
    <property type="term" value="P:methylation"/>
    <property type="evidence" value="ECO:0007669"/>
    <property type="project" value="UniProtKB-KW"/>
</dbReference>
<name>A0ABV7FLT7_9ALTE</name>
<reference evidence="3" key="1">
    <citation type="journal article" date="2019" name="Int. J. Syst. Evol. Microbiol.">
        <title>The Global Catalogue of Microorganisms (GCM) 10K type strain sequencing project: providing services to taxonomists for standard genome sequencing and annotation.</title>
        <authorList>
            <consortium name="The Broad Institute Genomics Platform"/>
            <consortium name="The Broad Institute Genome Sequencing Center for Infectious Disease"/>
            <person name="Wu L."/>
            <person name="Ma J."/>
        </authorList>
    </citation>
    <scope>NUCLEOTIDE SEQUENCE [LARGE SCALE GENOMIC DNA]</scope>
    <source>
        <strain evidence="3">KCTC 52473</strain>
    </source>
</reference>
<dbReference type="EMBL" id="JBHRSW010000004">
    <property type="protein sequence ID" value="MFC3120233.1"/>
    <property type="molecule type" value="Genomic_DNA"/>
</dbReference>
<evidence type="ECO:0000313" key="3">
    <source>
        <dbReference type="Proteomes" id="UP001595478"/>
    </source>
</evidence>
<comment type="caution">
    <text evidence="2">The sequence shown here is derived from an EMBL/GenBank/DDBJ whole genome shotgun (WGS) entry which is preliminary data.</text>
</comment>
<protein>
    <submittedName>
        <fullName evidence="2">Methyltransferase domain-containing protein</fullName>
    </submittedName>
</protein>
<evidence type="ECO:0000313" key="2">
    <source>
        <dbReference type="EMBL" id="MFC3120233.1"/>
    </source>
</evidence>
<organism evidence="2 3">
    <name type="scientific">Agaribacter flavus</name>
    <dbReference type="NCBI Taxonomy" id="1902781"/>
    <lineage>
        <taxon>Bacteria</taxon>
        <taxon>Pseudomonadati</taxon>
        <taxon>Pseudomonadota</taxon>
        <taxon>Gammaproteobacteria</taxon>
        <taxon>Alteromonadales</taxon>
        <taxon>Alteromonadaceae</taxon>
        <taxon>Agaribacter</taxon>
    </lineage>
</organism>
<feature type="domain" description="Methyltransferase type 11" evidence="1">
    <location>
        <begin position="70"/>
        <end position="128"/>
    </location>
</feature>